<evidence type="ECO:0000313" key="4">
    <source>
        <dbReference type="Proteomes" id="UP000186106"/>
    </source>
</evidence>
<dbReference type="OrthoDB" id="1273740at2"/>
<dbReference type="Proteomes" id="UP000279541">
    <property type="component" value="Chromosome"/>
</dbReference>
<reference evidence="2 5" key="2">
    <citation type="submission" date="2018-11" db="EMBL/GenBank/DDBJ databases">
        <title>Proposal to divide the Flavobacteriaceae and reorganize its genera based on Amino Acid Identity values calculated from whole genome sequences.</title>
        <authorList>
            <person name="Nicholson A.C."/>
            <person name="Gulvik C.A."/>
            <person name="Whitney A.M."/>
            <person name="Humrighouse B.W."/>
            <person name="Bell M."/>
            <person name="Holmes B."/>
            <person name="Steigerwalt A.G."/>
            <person name="Villarma A."/>
            <person name="Sheth M."/>
            <person name="Batra D."/>
            <person name="Pryor J."/>
            <person name="Bernardet J.-F."/>
            <person name="Hugo C."/>
            <person name="Kampfer P."/>
            <person name="Newman J."/>
            <person name="McQuiston J.R."/>
        </authorList>
    </citation>
    <scope>NUCLEOTIDE SEQUENCE [LARGE SCALE GENOMIC DNA]</scope>
    <source>
        <strain evidence="2 5">DSM 16927</strain>
    </source>
</reference>
<name>A0A1N7HV92_9FLAO</name>
<reference evidence="3 4" key="1">
    <citation type="submission" date="2017-01" db="EMBL/GenBank/DDBJ databases">
        <authorList>
            <person name="Mah S.A."/>
            <person name="Swanson W.J."/>
            <person name="Moy G.W."/>
            <person name="Vacquier V.D."/>
        </authorList>
    </citation>
    <scope>NUCLEOTIDE SEQUENCE [LARGE SCALE GENOMIC DNA]</scope>
    <source>
        <strain evidence="3 4">DSM 16927</strain>
    </source>
</reference>
<dbReference type="InterPro" id="IPR046551">
    <property type="entry name" value="DUF6705"/>
</dbReference>
<evidence type="ECO:0000313" key="5">
    <source>
        <dbReference type="Proteomes" id="UP000279541"/>
    </source>
</evidence>
<dbReference type="Pfam" id="PF20448">
    <property type="entry name" value="DUF6705"/>
    <property type="match status" value="1"/>
</dbReference>
<protein>
    <recommendedName>
        <fullName evidence="1">DUF6705 domain-containing protein</fullName>
    </recommendedName>
</protein>
<dbReference type="KEGG" id="cjt:EG359_04890"/>
<dbReference type="RefSeq" id="WP_076351433.1">
    <property type="nucleotide sequence ID" value="NZ_CP033926.1"/>
</dbReference>
<dbReference type="AlphaFoldDB" id="A0A1N7HV92"/>
<dbReference type="EMBL" id="FTNZ01000001">
    <property type="protein sequence ID" value="SIS28774.1"/>
    <property type="molecule type" value="Genomic_DNA"/>
</dbReference>
<dbReference type="STRING" id="112234.SAMN05421768_101383"/>
<accession>A0A1N7HV92</accession>
<evidence type="ECO:0000313" key="3">
    <source>
        <dbReference type="EMBL" id="SIS28774.1"/>
    </source>
</evidence>
<evidence type="ECO:0000259" key="1">
    <source>
        <dbReference type="Pfam" id="PF20448"/>
    </source>
</evidence>
<gene>
    <name evidence="2" type="ORF">EG359_04890</name>
    <name evidence="3" type="ORF">SAMN05421768_101383</name>
</gene>
<dbReference type="Proteomes" id="UP000186106">
    <property type="component" value="Unassembled WGS sequence"/>
</dbReference>
<keyword evidence="5" id="KW-1185">Reference proteome</keyword>
<dbReference type="EMBL" id="CP033926">
    <property type="protein sequence ID" value="AZA98980.1"/>
    <property type="molecule type" value="Genomic_DNA"/>
</dbReference>
<evidence type="ECO:0000313" key="2">
    <source>
        <dbReference type="EMBL" id="AZA98980.1"/>
    </source>
</evidence>
<feature type="domain" description="DUF6705" evidence="1">
    <location>
        <begin position="1"/>
        <end position="184"/>
    </location>
</feature>
<organism evidence="3 4">
    <name type="scientific">Chryseobacterium joostei</name>
    <dbReference type="NCBI Taxonomy" id="112234"/>
    <lineage>
        <taxon>Bacteria</taxon>
        <taxon>Pseudomonadati</taxon>
        <taxon>Bacteroidota</taxon>
        <taxon>Flavobacteriia</taxon>
        <taxon>Flavobacteriales</taxon>
        <taxon>Weeksellaceae</taxon>
        <taxon>Chryseobacterium group</taxon>
        <taxon>Chryseobacterium</taxon>
    </lineage>
</organism>
<proteinExistence type="predicted"/>
<sequence>MKNIFFIICFFVGTFYNAQQIYSLRPTEISLDANSYEKDTNNELPFYEGTWKGNWNNKTIFITFTKLTHKYDPKFNRYRDYLVGKFKVINSNGNVIFDNTNFTDDNSKIKGVSFRKYGDKYSLSYIDSDLCDITGGIAINFTDSSKTQLNWKLNYGSNMITNECPYYNTQIPEALPKTIILTKQ</sequence>